<protein>
    <submittedName>
        <fullName evidence="2">Unnamed protein product</fullName>
    </submittedName>
</protein>
<keyword evidence="3" id="KW-1185">Reference proteome</keyword>
<feature type="compositionally biased region" description="Polar residues" evidence="1">
    <location>
        <begin position="109"/>
        <end position="149"/>
    </location>
</feature>
<gene>
    <name evidence="2" type="ORF">Amon01_000106400</name>
</gene>
<feature type="region of interest" description="Disordered" evidence="1">
    <location>
        <begin position="29"/>
        <end position="53"/>
    </location>
</feature>
<dbReference type="AlphaFoldDB" id="A0A9W6YR29"/>
<comment type="caution">
    <text evidence="2">The sequence shown here is derived from an EMBL/GenBank/DDBJ whole genome shotgun (WGS) entry which is preliminary data.</text>
</comment>
<evidence type="ECO:0000313" key="2">
    <source>
        <dbReference type="EMBL" id="GMG20220.1"/>
    </source>
</evidence>
<evidence type="ECO:0000256" key="1">
    <source>
        <dbReference type="SAM" id="MobiDB-lite"/>
    </source>
</evidence>
<reference evidence="2" key="1">
    <citation type="submission" date="2023-04" db="EMBL/GenBank/DDBJ databases">
        <title>Ambrosiozyma monospora NBRC 1965.</title>
        <authorList>
            <person name="Ichikawa N."/>
            <person name="Sato H."/>
            <person name="Tonouchi N."/>
        </authorList>
    </citation>
    <scope>NUCLEOTIDE SEQUENCE</scope>
    <source>
        <strain evidence="2">NBRC 1965</strain>
    </source>
</reference>
<dbReference type="EMBL" id="BSXU01000314">
    <property type="protein sequence ID" value="GMG20220.1"/>
    <property type="molecule type" value="Genomic_DNA"/>
</dbReference>
<name>A0A9W6YR29_AMBMO</name>
<evidence type="ECO:0000313" key="3">
    <source>
        <dbReference type="Proteomes" id="UP001165063"/>
    </source>
</evidence>
<sequence length="330" mass="36981">MSYFIKFTNFISPHFTNMLAGYEMEPVSNETRSPKVKSPVGSVEDSDTRNTSDQATNTVFETDESTDFHDIISTSVSELYKKPVRETLSGAPFPSETETETIEELMNDRNQSSAASIDGSTEETSSNSDFDNEEGTYSTSDTNSVSLDSNKFPHTKMLPAPSMQILDEQANDDNSSDGTFTFSFGWKVIKKLALFLSEHWEICTYKLKRWWASTPTQDEPKEQKDDSNLEYFESAIWLFVVSEDNSGLDDGTLEVMSDARDTFHCQKFQSVEQICIGFCGASPRRYLGLNAIVVANHRSGFGIICCPPAPACYHKRLGNISPFFTFSHES</sequence>
<feature type="region of interest" description="Disordered" evidence="1">
    <location>
        <begin position="109"/>
        <end position="153"/>
    </location>
</feature>
<proteinExistence type="predicted"/>
<organism evidence="2 3">
    <name type="scientific">Ambrosiozyma monospora</name>
    <name type="common">Yeast</name>
    <name type="synonym">Endomycopsis monosporus</name>
    <dbReference type="NCBI Taxonomy" id="43982"/>
    <lineage>
        <taxon>Eukaryota</taxon>
        <taxon>Fungi</taxon>
        <taxon>Dikarya</taxon>
        <taxon>Ascomycota</taxon>
        <taxon>Saccharomycotina</taxon>
        <taxon>Pichiomycetes</taxon>
        <taxon>Pichiales</taxon>
        <taxon>Pichiaceae</taxon>
        <taxon>Ambrosiozyma</taxon>
    </lineage>
</organism>
<accession>A0A9W6YR29</accession>
<dbReference type="Proteomes" id="UP001165063">
    <property type="component" value="Unassembled WGS sequence"/>
</dbReference>